<dbReference type="SUPFAM" id="SSF50129">
    <property type="entry name" value="GroES-like"/>
    <property type="match status" value="1"/>
</dbReference>
<keyword evidence="2 4" id="KW-0862">Zinc</keyword>
<organism evidence="7 8">
    <name type="scientific">Sulfobacillus benefaciens</name>
    <dbReference type="NCBI Taxonomy" id="453960"/>
    <lineage>
        <taxon>Bacteria</taxon>
        <taxon>Bacillati</taxon>
        <taxon>Bacillota</taxon>
        <taxon>Clostridia</taxon>
        <taxon>Eubacteriales</taxon>
        <taxon>Clostridiales Family XVII. Incertae Sedis</taxon>
        <taxon>Sulfobacillus</taxon>
    </lineage>
</organism>
<dbReference type="Pfam" id="PF08240">
    <property type="entry name" value="ADH_N"/>
    <property type="match status" value="1"/>
</dbReference>
<keyword evidence="1 4" id="KW-0479">Metal-binding</keyword>
<evidence type="ECO:0000259" key="6">
    <source>
        <dbReference type="Pfam" id="PF08240"/>
    </source>
</evidence>
<dbReference type="InterPro" id="IPR050129">
    <property type="entry name" value="Zn_alcohol_dh"/>
</dbReference>
<dbReference type="GO" id="GO:0008270">
    <property type="term" value="F:zinc ion binding"/>
    <property type="evidence" value="ECO:0007669"/>
    <property type="project" value="InterPro"/>
</dbReference>
<accession>A0A2T2WUP1</accession>
<feature type="domain" description="Alcohol dehydrogenase-like N-terminal" evidence="6">
    <location>
        <begin position="29"/>
        <end position="138"/>
    </location>
</feature>
<dbReference type="Pfam" id="PF00107">
    <property type="entry name" value="ADH_zinc_N"/>
    <property type="match status" value="1"/>
</dbReference>
<evidence type="ECO:0000259" key="5">
    <source>
        <dbReference type="Pfam" id="PF00107"/>
    </source>
</evidence>
<protein>
    <submittedName>
        <fullName evidence="7">Alcohol dehydrogenase</fullName>
    </submittedName>
</protein>
<dbReference type="PROSITE" id="PS00059">
    <property type="entry name" value="ADH_ZINC"/>
    <property type="match status" value="1"/>
</dbReference>
<dbReference type="Gene3D" id="3.90.180.10">
    <property type="entry name" value="Medium-chain alcohol dehydrogenases, catalytic domain"/>
    <property type="match status" value="1"/>
</dbReference>
<sequence length="343" mass="36933">MTSMNKMKAVVLHSPQDAVVEIVEKPDAGDDDVIVRVGACGLCGTDLKIFSGEYLSPYPLIPGHELAGTIVSVGSHVDSTLIGQRVAVDPTLACGHCEFCQDAQFNHCESWGAIGDTVNGGFAEFTRVPIANVYRIKDDMPFNLAALVEPVSCAVWALERMRIRPGSIALIFGAGPMGLILMKLLENAGVMRATVVDTSVERLTVARNHGAHDVLQSDTVSHLQDLAPKGFDLVVDATGNPNVLSIALPWVRKAGQLLLFGVSPQGAMAMVEPYLIYHNEITILSSMAINHSYGRALNIVETRSNDFRSLITHELPLSDYVKAIGMVKEGKGIKLQLTMDTLG</sequence>
<name>A0A2T2WUP1_9FIRM</name>
<dbReference type="PANTHER" id="PTHR43401:SF2">
    <property type="entry name" value="L-THREONINE 3-DEHYDROGENASE"/>
    <property type="match status" value="1"/>
</dbReference>
<feature type="domain" description="Alcohol dehydrogenase-like C-terminal" evidence="5">
    <location>
        <begin position="176"/>
        <end position="299"/>
    </location>
</feature>
<dbReference type="Gene3D" id="3.40.50.720">
    <property type="entry name" value="NAD(P)-binding Rossmann-like Domain"/>
    <property type="match status" value="1"/>
</dbReference>
<dbReference type="InterPro" id="IPR036291">
    <property type="entry name" value="NAD(P)-bd_dom_sf"/>
</dbReference>
<proteinExistence type="inferred from homology"/>
<keyword evidence="3" id="KW-0560">Oxidoreductase</keyword>
<evidence type="ECO:0000313" key="8">
    <source>
        <dbReference type="Proteomes" id="UP000242699"/>
    </source>
</evidence>
<evidence type="ECO:0000313" key="7">
    <source>
        <dbReference type="EMBL" id="PSR25967.1"/>
    </source>
</evidence>
<dbReference type="AlphaFoldDB" id="A0A2T2WUP1"/>
<dbReference type="InterPro" id="IPR013149">
    <property type="entry name" value="ADH-like_C"/>
</dbReference>
<dbReference type="InterPro" id="IPR002328">
    <property type="entry name" value="ADH_Zn_CS"/>
</dbReference>
<dbReference type="CDD" id="cd08234">
    <property type="entry name" value="threonine_DH_like"/>
    <property type="match status" value="1"/>
</dbReference>
<dbReference type="PANTHER" id="PTHR43401">
    <property type="entry name" value="L-THREONINE 3-DEHYDROGENASE"/>
    <property type="match status" value="1"/>
</dbReference>
<evidence type="ECO:0000256" key="4">
    <source>
        <dbReference type="RuleBase" id="RU361277"/>
    </source>
</evidence>
<evidence type="ECO:0000256" key="3">
    <source>
        <dbReference type="ARBA" id="ARBA00023002"/>
    </source>
</evidence>
<comment type="caution">
    <text evidence="7">The sequence shown here is derived from an EMBL/GenBank/DDBJ whole genome shotgun (WGS) entry which is preliminary data.</text>
</comment>
<dbReference type="InterPro" id="IPR013154">
    <property type="entry name" value="ADH-like_N"/>
</dbReference>
<gene>
    <name evidence="7" type="ORF">C7B43_15520</name>
</gene>
<evidence type="ECO:0000256" key="2">
    <source>
        <dbReference type="ARBA" id="ARBA00022833"/>
    </source>
</evidence>
<dbReference type="GO" id="GO:0016491">
    <property type="term" value="F:oxidoreductase activity"/>
    <property type="evidence" value="ECO:0007669"/>
    <property type="project" value="UniProtKB-KW"/>
</dbReference>
<reference evidence="7 8" key="1">
    <citation type="journal article" date="2014" name="BMC Genomics">
        <title>Comparison of environmental and isolate Sulfobacillus genomes reveals diverse carbon, sulfur, nitrogen, and hydrogen metabolisms.</title>
        <authorList>
            <person name="Justice N.B."/>
            <person name="Norman A."/>
            <person name="Brown C.T."/>
            <person name="Singh A."/>
            <person name="Thomas B.C."/>
            <person name="Banfield J.F."/>
        </authorList>
    </citation>
    <scope>NUCLEOTIDE SEQUENCE [LARGE SCALE GENOMIC DNA]</scope>
    <source>
        <strain evidence="7">AMDSBA1</strain>
    </source>
</reference>
<comment type="similarity">
    <text evidence="4">Belongs to the zinc-containing alcohol dehydrogenase family.</text>
</comment>
<dbReference type="EMBL" id="PXYT01000046">
    <property type="protein sequence ID" value="PSR25967.1"/>
    <property type="molecule type" value="Genomic_DNA"/>
</dbReference>
<evidence type="ECO:0000256" key="1">
    <source>
        <dbReference type="ARBA" id="ARBA00022723"/>
    </source>
</evidence>
<dbReference type="SUPFAM" id="SSF51735">
    <property type="entry name" value="NAD(P)-binding Rossmann-fold domains"/>
    <property type="match status" value="1"/>
</dbReference>
<comment type="cofactor">
    <cofactor evidence="4">
        <name>Zn(2+)</name>
        <dbReference type="ChEBI" id="CHEBI:29105"/>
    </cofactor>
</comment>
<dbReference type="InterPro" id="IPR011032">
    <property type="entry name" value="GroES-like_sf"/>
</dbReference>
<dbReference type="Proteomes" id="UP000242699">
    <property type="component" value="Unassembled WGS sequence"/>
</dbReference>